<dbReference type="FunFam" id="3.40.50.300:FF:000287">
    <property type="entry name" value="Multidrug ABC transporter ATP-binding protein"/>
    <property type="match status" value="1"/>
</dbReference>
<evidence type="ECO:0000256" key="5">
    <source>
        <dbReference type="ARBA" id="ARBA00022840"/>
    </source>
</evidence>
<dbReference type="EMBL" id="JAPTNE010000012">
    <property type="protein sequence ID" value="MCZ0807413.1"/>
    <property type="molecule type" value="Genomic_DNA"/>
</dbReference>
<feature type="transmembrane region" description="Helical" evidence="8">
    <location>
        <begin position="27"/>
        <end position="48"/>
    </location>
</feature>
<protein>
    <submittedName>
        <fullName evidence="11">ABC transporter ATP-binding protein</fullName>
    </submittedName>
</protein>
<dbReference type="Proteomes" id="UP001077662">
    <property type="component" value="Unassembled WGS sequence"/>
</dbReference>
<dbReference type="GO" id="GO:0140359">
    <property type="term" value="F:ABC-type transporter activity"/>
    <property type="evidence" value="ECO:0007669"/>
    <property type="project" value="InterPro"/>
</dbReference>
<name>A0AAP3DFS2_BRELA</name>
<comment type="caution">
    <text evidence="11">The sequence shown here is derived from an EMBL/GenBank/DDBJ whole genome shotgun (WGS) entry which is preliminary data.</text>
</comment>
<proteinExistence type="predicted"/>
<evidence type="ECO:0000256" key="2">
    <source>
        <dbReference type="ARBA" id="ARBA00022448"/>
    </source>
</evidence>
<dbReference type="AlphaFoldDB" id="A0AAP3DFS2"/>
<dbReference type="PROSITE" id="PS50893">
    <property type="entry name" value="ABC_TRANSPORTER_2"/>
    <property type="match status" value="1"/>
</dbReference>
<dbReference type="Pfam" id="PF00664">
    <property type="entry name" value="ABC_membrane"/>
    <property type="match status" value="1"/>
</dbReference>
<feature type="domain" description="ABC transmembrane type-1" evidence="10">
    <location>
        <begin position="28"/>
        <end position="431"/>
    </location>
</feature>
<evidence type="ECO:0000259" key="10">
    <source>
        <dbReference type="PROSITE" id="PS50929"/>
    </source>
</evidence>
<dbReference type="GO" id="GO:0005524">
    <property type="term" value="F:ATP binding"/>
    <property type="evidence" value="ECO:0007669"/>
    <property type="project" value="UniProtKB-KW"/>
</dbReference>
<dbReference type="PROSITE" id="PS50929">
    <property type="entry name" value="ABC_TM1F"/>
    <property type="match status" value="1"/>
</dbReference>
<evidence type="ECO:0000256" key="1">
    <source>
        <dbReference type="ARBA" id="ARBA00004651"/>
    </source>
</evidence>
<evidence type="ECO:0000256" key="7">
    <source>
        <dbReference type="ARBA" id="ARBA00023136"/>
    </source>
</evidence>
<dbReference type="Gene3D" id="3.40.50.300">
    <property type="entry name" value="P-loop containing nucleotide triphosphate hydrolases"/>
    <property type="match status" value="1"/>
</dbReference>
<dbReference type="GO" id="GO:0034040">
    <property type="term" value="F:ATPase-coupled lipid transmembrane transporter activity"/>
    <property type="evidence" value="ECO:0007669"/>
    <property type="project" value="TreeGrafter"/>
</dbReference>
<dbReference type="GO" id="GO:0005886">
    <property type="term" value="C:plasma membrane"/>
    <property type="evidence" value="ECO:0007669"/>
    <property type="project" value="UniProtKB-SubCell"/>
</dbReference>
<evidence type="ECO:0000256" key="8">
    <source>
        <dbReference type="SAM" id="Phobius"/>
    </source>
</evidence>
<keyword evidence="5 11" id="KW-0067">ATP-binding</keyword>
<keyword evidence="3 8" id="KW-0812">Transmembrane</keyword>
<evidence type="ECO:0000313" key="12">
    <source>
        <dbReference type="Proteomes" id="UP001077662"/>
    </source>
</evidence>
<gene>
    <name evidence="11" type="ORF">O0554_10855</name>
</gene>
<sequence>MIQATTEIKQGVSKRLINYAKPFQRKIIVALFLLIVGTAADLAGPLIAKVAIDNHILSIQKNWYFVKPGDASQATGNSFEKSVTLSLPAKEASTLVREDWIPKGTDLGQYQLAQILAQDKEYYVVSPPVSTEGKRSFSIDASNQSERQLYHIQVENKGKIDQTTGYLLTPEEVESLYIYDYIPLFGLLGGYAGLILLSAGLNYIQLLSLQTIAQRIIQRMRIDVFTHLQKLPISFFDKTPVGTMVSRITNDTEAVRELYVSVMASFVQNGVYVVGILLALFVLEPSLAWACIIFVPILLLLIKTYRHYSSKLFATIRSKLSELNGMLNEMIHNMSIVQAYRKEEEIQAEFAEINQAYFIGRKKENHYEALLLRPAVDLLEKIMLTLVIWYFGATSLTGVISFGVLYAFVDYVTRFFEPINMVMERMAHLQQASVSAGRVFEIMDTKAIEESGKEQMERPKGEVVFDHVWFAYHDDQYILKDISFHAEPGQTIALVGHTGSGKSSLMNVLLKFYEYQKGSITIDGVDLQAIRSSSLRQHVGMVLQDPFLFTGDVSFNIRLYEDNINEEKVREAAKAVHADEFIAQLEKGYHEDVVERGATLSSGQRQLISFARALAADPAILVLDEATASIDSETESAIQDALKVLAQGRTTFIIAHRLSTIQEADVILVLSQGEIVEQGNHEALMDKQGIYYKMYQLQQGKPIK</sequence>
<evidence type="ECO:0000313" key="11">
    <source>
        <dbReference type="EMBL" id="MCZ0807413.1"/>
    </source>
</evidence>
<feature type="transmembrane region" description="Helical" evidence="8">
    <location>
        <begin position="387"/>
        <end position="409"/>
    </location>
</feature>
<dbReference type="SUPFAM" id="SSF52540">
    <property type="entry name" value="P-loop containing nucleoside triphosphate hydrolases"/>
    <property type="match status" value="1"/>
</dbReference>
<dbReference type="InterPro" id="IPR036640">
    <property type="entry name" value="ABC1_TM_sf"/>
</dbReference>
<comment type="subcellular location">
    <subcellularLocation>
        <location evidence="1">Cell membrane</location>
        <topology evidence="1">Multi-pass membrane protein</topology>
    </subcellularLocation>
</comment>
<dbReference type="GO" id="GO:0016887">
    <property type="term" value="F:ATP hydrolysis activity"/>
    <property type="evidence" value="ECO:0007669"/>
    <property type="project" value="InterPro"/>
</dbReference>
<dbReference type="InterPro" id="IPR003593">
    <property type="entry name" value="AAA+_ATPase"/>
</dbReference>
<evidence type="ECO:0000256" key="4">
    <source>
        <dbReference type="ARBA" id="ARBA00022741"/>
    </source>
</evidence>
<dbReference type="RefSeq" id="WP_258433580.1">
    <property type="nucleotide sequence ID" value="NZ_JANSGW010000012.1"/>
</dbReference>
<dbReference type="InterPro" id="IPR017871">
    <property type="entry name" value="ABC_transporter-like_CS"/>
</dbReference>
<dbReference type="InterPro" id="IPR003439">
    <property type="entry name" value="ABC_transporter-like_ATP-bd"/>
</dbReference>
<dbReference type="CDD" id="cd18544">
    <property type="entry name" value="ABC_6TM_TmrA_like"/>
    <property type="match status" value="1"/>
</dbReference>
<dbReference type="PANTHER" id="PTHR24221">
    <property type="entry name" value="ATP-BINDING CASSETTE SUB-FAMILY B"/>
    <property type="match status" value="1"/>
</dbReference>
<dbReference type="Gene3D" id="1.20.1560.10">
    <property type="entry name" value="ABC transporter type 1, transmembrane domain"/>
    <property type="match status" value="1"/>
</dbReference>
<keyword evidence="6 8" id="KW-1133">Transmembrane helix</keyword>
<evidence type="ECO:0000256" key="3">
    <source>
        <dbReference type="ARBA" id="ARBA00022692"/>
    </source>
</evidence>
<feature type="transmembrane region" description="Helical" evidence="8">
    <location>
        <begin position="258"/>
        <end position="281"/>
    </location>
</feature>
<keyword evidence="2" id="KW-0813">Transport</keyword>
<dbReference type="InterPro" id="IPR027417">
    <property type="entry name" value="P-loop_NTPase"/>
</dbReference>
<accession>A0AAP3DFS2</accession>
<dbReference type="CDD" id="cd03254">
    <property type="entry name" value="ABCC_Glucan_exporter_like"/>
    <property type="match status" value="1"/>
</dbReference>
<keyword evidence="4" id="KW-0547">Nucleotide-binding</keyword>
<evidence type="ECO:0000256" key="6">
    <source>
        <dbReference type="ARBA" id="ARBA00022989"/>
    </source>
</evidence>
<keyword evidence="7 8" id="KW-0472">Membrane</keyword>
<feature type="transmembrane region" description="Helical" evidence="8">
    <location>
        <begin position="287"/>
        <end position="305"/>
    </location>
</feature>
<reference evidence="11" key="1">
    <citation type="submission" date="2022-09" db="EMBL/GenBank/DDBJ databases">
        <title>Genome analysis and characterization of larvicidal activity of Brevibacillus strains.</title>
        <authorList>
            <person name="Patrusheva E.V."/>
            <person name="Izotova A.O."/>
            <person name="Toshchakov S.V."/>
            <person name="Sineoky S.P."/>
        </authorList>
    </citation>
    <scope>NUCLEOTIDE SEQUENCE</scope>
    <source>
        <strain evidence="11">VKPM_B-13247</strain>
    </source>
</reference>
<dbReference type="InterPro" id="IPR011527">
    <property type="entry name" value="ABC1_TM_dom"/>
</dbReference>
<feature type="transmembrane region" description="Helical" evidence="8">
    <location>
        <begin position="181"/>
        <end position="204"/>
    </location>
</feature>
<dbReference type="InterPro" id="IPR039421">
    <property type="entry name" value="Type_1_exporter"/>
</dbReference>
<feature type="domain" description="ABC transporter" evidence="9">
    <location>
        <begin position="463"/>
        <end position="697"/>
    </location>
</feature>
<organism evidence="11 12">
    <name type="scientific">Brevibacillus laterosporus</name>
    <name type="common">Bacillus laterosporus</name>
    <dbReference type="NCBI Taxonomy" id="1465"/>
    <lineage>
        <taxon>Bacteria</taxon>
        <taxon>Bacillati</taxon>
        <taxon>Bacillota</taxon>
        <taxon>Bacilli</taxon>
        <taxon>Bacillales</taxon>
        <taxon>Paenibacillaceae</taxon>
        <taxon>Brevibacillus</taxon>
    </lineage>
</organism>
<dbReference type="PANTHER" id="PTHR24221:SF430">
    <property type="entry name" value="MULTIDRUG RESISTANCE ABC TRANSPORTER ATP-BINDING_PERMEASE PROTEIN YHEH-RELATED"/>
    <property type="match status" value="1"/>
</dbReference>
<dbReference type="Pfam" id="PF00005">
    <property type="entry name" value="ABC_tran"/>
    <property type="match status" value="1"/>
</dbReference>
<dbReference type="SMART" id="SM00382">
    <property type="entry name" value="AAA"/>
    <property type="match status" value="1"/>
</dbReference>
<evidence type="ECO:0000259" key="9">
    <source>
        <dbReference type="PROSITE" id="PS50893"/>
    </source>
</evidence>
<dbReference type="PROSITE" id="PS00211">
    <property type="entry name" value="ABC_TRANSPORTER_1"/>
    <property type="match status" value="1"/>
</dbReference>
<dbReference type="SUPFAM" id="SSF90123">
    <property type="entry name" value="ABC transporter transmembrane region"/>
    <property type="match status" value="1"/>
</dbReference>